<evidence type="ECO:0000313" key="8">
    <source>
        <dbReference type="Proteomes" id="UP000252254"/>
    </source>
</evidence>
<dbReference type="CDD" id="cd03221">
    <property type="entry name" value="ABCF_EF-3"/>
    <property type="match status" value="2"/>
</dbReference>
<protein>
    <submittedName>
        <fullName evidence="7">ATP-binding cassette subfamily F protein uup</fullName>
    </submittedName>
</protein>
<dbReference type="Proteomes" id="UP000252254">
    <property type="component" value="Unassembled WGS sequence"/>
</dbReference>
<dbReference type="InterPro" id="IPR037118">
    <property type="entry name" value="Val-tRNA_synth_C_sf"/>
</dbReference>
<evidence type="ECO:0000256" key="2">
    <source>
        <dbReference type="ARBA" id="ARBA00022741"/>
    </source>
</evidence>
<dbReference type="OrthoDB" id="9760950at2"/>
<dbReference type="FunFam" id="3.40.50.300:FF:000309">
    <property type="entry name" value="ABC transporter ATP-binding protein"/>
    <property type="match status" value="1"/>
</dbReference>
<feature type="region of interest" description="Disordered" evidence="5">
    <location>
        <begin position="537"/>
        <end position="557"/>
    </location>
</feature>
<evidence type="ECO:0000256" key="1">
    <source>
        <dbReference type="ARBA" id="ARBA00022737"/>
    </source>
</evidence>
<evidence type="ECO:0000256" key="5">
    <source>
        <dbReference type="SAM" id="MobiDB-lite"/>
    </source>
</evidence>
<dbReference type="InterPro" id="IPR003439">
    <property type="entry name" value="ABC_transporter-like_ATP-bd"/>
</dbReference>
<dbReference type="GO" id="GO:0005524">
    <property type="term" value="F:ATP binding"/>
    <property type="evidence" value="ECO:0007669"/>
    <property type="project" value="UniProtKB-KW"/>
</dbReference>
<dbReference type="PANTHER" id="PTHR42855">
    <property type="entry name" value="ABC TRANSPORTER ATP-BINDING SUBUNIT"/>
    <property type="match status" value="1"/>
</dbReference>
<evidence type="ECO:0000259" key="6">
    <source>
        <dbReference type="PROSITE" id="PS50893"/>
    </source>
</evidence>
<evidence type="ECO:0000256" key="4">
    <source>
        <dbReference type="SAM" id="Coils"/>
    </source>
</evidence>
<dbReference type="PROSITE" id="PS50893">
    <property type="entry name" value="ABC_TRANSPORTER_2"/>
    <property type="match status" value="2"/>
</dbReference>
<name>A0A366EDT9_9BACI</name>
<feature type="coiled-coil region" evidence="4">
    <location>
        <begin position="564"/>
        <end position="619"/>
    </location>
</feature>
<dbReference type="FunFam" id="3.40.50.300:FF:000011">
    <property type="entry name" value="Putative ABC transporter ATP-binding component"/>
    <property type="match status" value="1"/>
</dbReference>
<accession>A0A366EDT9</accession>
<dbReference type="RefSeq" id="WP_113867243.1">
    <property type="nucleotide sequence ID" value="NZ_BAABQN010000002.1"/>
</dbReference>
<dbReference type="SUPFAM" id="SSF52540">
    <property type="entry name" value="P-loop containing nucleoside triphosphate hydrolases"/>
    <property type="match status" value="2"/>
</dbReference>
<keyword evidence="2" id="KW-0547">Nucleotide-binding</keyword>
<evidence type="ECO:0000256" key="3">
    <source>
        <dbReference type="ARBA" id="ARBA00022840"/>
    </source>
</evidence>
<keyword evidence="1" id="KW-0677">Repeat</keyword>
<dbReference type="InterPro" id="IPR051309">
    <property type="entry name" value="ABCF_ATPase"/>
</dbReference>
<dbReference type="Pfam" id="PF16326">
    <property type="entry name" value="ABC_tran_CTD"/>
    <property type="match status" value="1"/>
</dbReference>
<evidence type="ECO:0000313" key="7">
    <source>
        <dbReference type="EMBL" id="RBP00483.1"/>
    </source>
</evidence>
<dbReference type="InterPro" id="IPR003593">
    <property type="entry name" value="AAA+_ATPase"/>
</dbReference>
<feature type="domain" description="ABC transporter" evidence="6">
    <location>
        <begin position="319"/>
        <end position="539"/>
    </location>
</feature>
<dbReference type="GO" id="GO:0016887">
    <property type="term" value="F:ATP hydrolysis activity"/>
    <property type="evidence" value="ECO:0007669"/>
    <property type="project" value="InterPro"/>
</dbReference>
<gene>
    <name evidence="7" type="ORF">DES48_102247</name>
</gene>
<keyword evidence="4" id="KW-0175">Coiled coil</keyword>
<dbReference type="InterPro" id="IPR032781">
    <property type="entry name" value="ABC_tran_Xtn"/>
</dbReference>
<feature type="compositionally biased region" description="Low complexity" evidence="5">
    <location>
        <begin position="539"/>
        <end position="548"/>
    </location>
</feature>
<feature type="domain" description="ABC transporter" evidence="6">
    <location>
        <begin position="4"/>
        <end position="255"/>
    </location>
</feature>
<proteinExistence type="predicted"/>
<organism evidence="7 8">
    <name type="scientific">Paraliobacillus ryukyuensis</name>
    <dbReference type="NCBI Taxonomy" id="200904"/>
    <lineage>
        <taxon>Bacteria</taxon>
        <taxon>Bacillati</taxon>
        <taxon>Bacillota</taxon>
        <taxon>Bacilli</taxon>
        <taxon>Bacillales</taxon>
        <taxon>Bacillaceae</taxon>
        <taxon>Paraliobacillus</taxon>
    </lineage>
</organism>
<keyword evidence="3 7" id="KW-0067">ATP-binding</keyword>
<dbReference type="SMART" id="SM00382">
    <property type="entry name" value="AAA"/>
    <property type="match status" value="2"/>
</dbReference>
<dbReference type="EMBL" id="QNRI01000002">
    <property type="protein sequence ID" value="RBP00483.1"/>
    <property type="molecule type" value="Genomic_DNA"/>
</dbReference>
<dbReference type="InterPro" id="IPR017871">
    <property type="entry name" value="ABC_transporter-like_CS"/>
</dbReference>
<dbReference type="GO" id="GO:0003677">
    <property type="term" value="F:DNA binding"/>
    <property type="evidence" value="ECO:0007669"/>
    <property type="project" value="InterPro"/>
</dbReference>
<comment type="caution">
    <text evidence="7">The sequence shown here is derived from an EMBL/GenBank/DDBJ whole genome shotgun (WGS) entry which is preliminary data.</text>
</comment>
<dbReference type="Pfam" id="PF00005">
    <property type="entry name" value="ABC_tran"/>
    <property type="match status" value="2"/>
</dbReference>
<dbReference type="InterPro" id="IPR032524">
    <property type="entry name" value="ABC_tran_C"/>
</dbReference>
<dbReference type="Pfam" id="PF12848">
    <property type="entry name" value="ABC_tran_Xtn"/>
    <property type="match status" value="1"/>
</dbReference>
<dbReference type="PROSITE" id="PS00211">
    <property type="entry name" value="ABC_TRANSPORTER_1"/>
    <property type="match status" value="2"/>
</dbReference>
<dbReference type="Gene3D" id="1.10.287.380">
    <property type="entry name" value="Valyl-tRNA synthetase, C-terminal domain"/>
    <property type="match status" value="1"/>
</dbReference>
<dbReference type="PANTHER" id="PTHR42855:SF1">
    <property type="entry name" value="ABC TRANSPORTER DOMAIN-CONTAINING PROTEIN"/>
    <property type="match status" value="1"/>
</dbReference>
<dbReference type="STRING" id="200904.GCA_900168775_00519"/>
<dbReference type="Gene3D" id="3.40.50.300">
    <property type="entry name" value="P-loop containing nucleotide triphosphate hydrolases"/>
    <property type="match status" value="2"/>
</dbReference>
<dbReference type="InterPro" id="IPR027417">
    <property type="entry name" value="P-loop_NTPase"/>
</dbReference>
<sequence>MEILAVDQLVKTYGDKQLFDHISFSIETKERIGLIGVNGTGKSTLMKVIAGIEGADQGQLHHAKNFRITYLQQEPDLDETRTVLEEVFAGEAETMVLMRKYEQLLMELEDQPENSTLQNRLIDLQAQMDQLGAWDANTTAKMILTKLGITEFNQSVYQLSGGQKKRVALAKALIQPADLLLLDEPTNHLDNASIEWLEAYLSQYHGSIMLITHDRYFLNRVTNRIMELDKGNLYRYTGNYETFLEKKAEREELERQNEQKHANTLKRELAWLKRGAKARSTKQKARIDRVEEMKEKTFDTKEESLDFQAGSQRLGKKVLELSHITKAYNGVAYVDNFDLLVKPKDRLGIIGANGSGKTTLLQMIANRVKPDSGNIEIGSTVKLGYYTQDHREMDENLRIIDYIRETAEVIHTNGGETITAEQMLERFLFPRPQQWTYIRRLSGGERRRLFLLNVLMQEPNVLLLDEPTNDLDVQTLGVLEDYLDNFPGVVITVSHDRYFLDRVVSQLLAFDAPGKVNRFYGNYSEYMEMVEQNQKKETVQTTKTTSQRSKSKRKKLSYKDQQDWENIESEIAAIEEQISEVQDEIVVAGSDVEKAQSLYEKQTELEETLEAKLDRWEHLSILVEEMEQ</sequence>
<keyword evidence="8" id="KW-1185">Reference proteome</keyword>
<dbReference type="AlphaFoldDB" id="A0A366EDT9"/>
<reference evidence="7 8" key="1">
    <citation type="submission" date="2018-06" db="EMBL/GenBank/DDBJ databases">
        <title>Genomic Encyclopedia of Type Strains, Phase IV (KMG-IV): sequencing the most valuable type-strain genomes for metagenomic binning, comparative biology and taxonomic classification.</title>
        <authorList>
            <person name="Goeker M."/>
        </authorList>
    </citation>
    <scope>NUCLEOTIDE SEQUENCE [LARGE SCALE GENOMIC DNA]</scope>
    <source>
        <strain evidence="7 8">DSM 15140</strain>
    </source>
</reference>